<evidence type="ECO:0000256" key="2">
    <source>
        <dbReference type="ARBA" id="ARBA00023098"/>
    </source>
</evidence>
<dbReference type="PANTHER" id="PTHR18896">
    <property type="entry name" value="PHOSPHOLIPASE D"/>
    <property type="match status" value="1"/>
</dbReference>
<dbReference type="GO" id="GO:0004630">
    <property type="term" value="F:phospholipase D activity"/>
    <property type="evidence" value="ECO:0007669"/>
    <property type="project" value="TreeGrafter"/>
</dbReference>
<protein>
    <submittedName>
        <fullName evidence="3">Uncharacterized protein</fullName>
    </submittedName>
</protein>
<dbReference type="GO" id="GO:0009395">
    <property type="term" value="P:phospholipid catabolic process"/>
    <property type="evidence" value="ECO:0007669"/>
    <property type="project" value="TreeGrafter"/>
</dbReference>
<keyword evidence="4" id="KW-1185">Reference proteome</keyword>
<name>A0A0G4MN07_VERLO</name>
<sequence>MVDRILRAHEAGENFKIIVIMPAVPAFAGDLKADDALGTRAIMEFQYKSISQGGYSILETLQKEGVEDVGRYIRFYNLRNYDRINVSSTMKEAEKQSG</sequence>
<accession>A0A0G4MN07</accession>
<evidence type="ECO:0000313" key="3">
    <source>
        <dbReference type="EMBL" id="CRK35527.1"/>
    </source>
</evidence>
<dbReference type="STRING" id="100787.A0A0G4MN07"/>
<dbReference type="EMBL" id="CVQH01023602">
    <property type="protein sequence ID" value="CRK35527.1"/>
    <property type="molecule type" value="Genomic_DNA"/>
</dbReference>
<feature type="non-terminal residue" evidence="3">
    <location>
        <position position="98"/>
    </location>
</feature>
<dbReference type="PANTHER" id="PTHR18896:SF186">
    <property type="entry name" value="PHOSPHOLIPASE D"/>
    <property type="match status" value="1"/>
</dbReference>
<keyword evidence="1" id="KW-0677">Repeat</keyword>
<gene>
    <name evidence="3" type="ORF">BN1708_019800</name>
</gene>
<organism evidence="3 4">
    <name type="scientific">Verticillium longisporum</name>
    <name type="common">Verticillium dahliae var. longisporum</name>
    <dbReference type="NCBI Taxonomy" id="100787"/>
    <lineage>
        <taxon>Eukaryota</taxon>
        <taxon>Fungi</taxon>
        <taxon>Dikarya</taxon>
        <taxon>Ascomycota</taxon>
        <taxon>Pezizomycotina</taxon>
        <taxon>Sordariomycetes</taxon>
        <taxon>Hypocreomycetidae</taxon>
        <taxon>Glomerellales</taxon>
        <taxon>Plectosphaerellaceae</taxon>
        <taxon>Verticillium</taxon>
    </lineage>
</organism>
<proteinExistence type="predicted"/>
<dbReference type="AlphaFoldDB" id="A0A0G4MN07"/>
<reference evidence="3 4" key="1">
    <citation type="submission" date="2015-05" db="EMBL/GenBank/DDBJ databases">
        <authorList>
            <person name="Wang D.B."/>
            <person name="Wang M."/>
        </authorList>
    </citation>
    <scope>NUCLEOTIDE SEQUENCE [LARGE SCALE GENOMIC DNA]</scope>
    <source>
        <strain evidence="3">VL1</strain>
    </source>
</reference>
<dbReference type="Proteomes" id="UP000044602">
    <property type="component" value="Unassembled WGS sequence"/>
</dbReference>
<keyword evidence="2" id="KW-0443">Lipid metabolism</keyword>
<evidence type="ECO:0000313" key="4">
    <source>
        <dbReference type="Proteomes" id="UP000044602"/>
    </source>
</evidence>
<evidence type="ECO:0000256" key="1">
    <source>
        <dbReference type="ARBA" id="ARBA00022737"/>
    </source>
</evidence>
<dbReference type="InterPro" id="IPR015679">
    <property type="entry name" value="PLipase_D_fam"/>
</dbReference>